<organism evidence="2 3">
    <name type="scientific">Chromobacterium violaceum</name>
    <dbReference type="NCBI Taxonomy" id="536"/>
    <lineage>
        <taxon>Bacteria</taxon>
        <taxon>Pseudomonadati</taxon>
        <taxon>Pseudomonadota</taxon>
        <taxon>Betaproteobacteria</taxon>
        <taxon>Neisseriales</taxon>
        <taxon>Chromobacteriaceae</taxon>
        <taxon>Chromobacterium</taxon>
    </lineage>
</organism>
<accession>A0A3S4LP38</accession>
<evidence type="ECO:0000256" key="1">
    <source>
        <dbReference type="SAM" id="Phobius"/>
    </source>
</evidence>
<feature type="transmembrane region" description="Helical" evidence="1">
    <location>
        <begin position="188"/>
        <end position="210"/>
    </location>
</feature>
<feature type="transmembrane region" description="Helical" evidence="1">
    <location>
        <begin position="254"/>
        <end position="272"/>
    </location>
</feature>
<dbReference type="Proteomes" id="UP000275777">
    <property type="component" value="Chromosome"/>
</dbReference>
<feature type="transmembrane region" description="Helical" evidence="1">
    <location>
        <begin position="284"/>
        <end position="313"/>
    </location>
</feature>
<sequence>MKSQHSISFYSVCFLIITSFLVTIINLFCYIQNYPVIQLTSDSKSIFIHASDIVSYLNHFDSVEDIVIYADILTPGILYGIPMGYINYTILNILLLIPFFYFLLSLEKFKYINILLIPSIALFIVIYSKEAVMLFALSLFVTQYQKNIKSYFLLFLAGLICFFLLETTRRGSGLLFLLFLLLRKHRSYFIFVLLSGLVSSYIFDYLGEYIFIFQRILDVSNELSISQPNYFIRLASNILFLPALPIYYKIDFNLFSQFCFGIWCLFILHNIFAKAGREKREYSFNLILLILLLSFIPFAHPRYLIAFIPLIFISTSNKNA</sequence>
<feature type="transmembrane region" description="Helical" evidence="1">
    <location>
        <begin position="7"/>
        <end position="28"/>
    </location>
</feature>
<name>A0A3S4LP38_CHRVL</name>
<feature type="transmembrane region" description="Helical" evidence="1">
    <location>
        <begin position="148"/>
        <end position="167"/>
    </location>
</feature>
<keyword evidence="1" id="KW-0812">Transmembrane</keyword>
<protein>
    <submittedName>
        <fullName evidence="2">Uncharacterized protein</fullName>
    </submittedName>
</protein>
<feature type="transmembrane region" description="Helical" evidence="1">
    <location>
        <begin position="85"/>
        <end position="104"/>
    </location>
</feature>
<keyword evidence="1" id="KW-0472">Membrane</keyword>
<reference evidence="2 3" key="1">
    <citation type="submission" date="2018-12" db="EMBL/GenBank/DDBJ databases">
        <authorList>
            <consortium name="Pathogen Informatics"/>
        </authorList>
    </citation>
    <scope>NUCLEOTIDE SEQUENCE [LARGE SCALE GENOMIC DNA]</scope>
    <source>
        <strain evidence="2 3">NCTC9695</strain>
    </source>
</reference>
<dbReference type="AlphaFoldDB" id="A0A3S4LP38"/>
<dbReference type="EMBL" id="LR134182">
    <property type="protein sequence ID" value="VEB45332.1"/>
    <property type="molecule type" value="Genomic_DNA"/>
</dbReference>
<proteinExistence type="predicted"/>
<keyword evidence="1" id="KW-1133">Transmembrane helix</keyword>
<evidence type="ECO:0000313" key="3">
    <source>
        <dbReference type="Proteomes" id="UP000275777"/>
    </source>
</evidence>
<feature type="transmembrane region" description="Helical" evidence="1">
    <location>
        <begin position="111"/>
        <end position="128"/>
    </location>
</feature>
<gene>
    <name evidence="2" type="ORF">NCTC9695_05843</name>
</gene>
<evidence type="ECO:0000313" key="2">
    <source>
        <dbReference type="EMBL" id="VEB45332.1"/>
    </source>
</evidence>